<keyword evidence="5" id="KW-1185">Reference proteome</keyword>
<dbReference type="EMBL" id="BSQG01000001">
    <property type="protein sequence ID" value="GLU46640.1"/>
    <property type="molecule type" value="Genomic_DNA"/>
</dbReference>
<dbReference type="GO" id="GO:0046872">
    <property type="term" value="F:metal ion binding"/>
    <property type="evidence" value="ECO:0007669"/>
    <property type="project" value="UniProtKB-KW"/>
</dbReference>
<organism evidence="4 5">
    <name type="scientific">Nocardiopsis ansamitocini</name>
    <dbReference type="NCBI Taxonomy" id="1670832"/>
    <lineage>
        <taxon>Bacteria</taxon>
        <taxon>Bacillati</taxon>
        <taxon>Actinomycetota</taxon>
        <taxon>Actinomycetes</taxon>
        <taxon>Streptosporangiales</taxon>
        <taxon>Nocardiopsidaceae</taxon>
        <taxon>Nocardiopsis</taxon>
    </lineage>
</organism>
<dbReference type="Gene3D" id="2.30.30.370">
    <property type="entry name" value="FAH"/>
    <property type="match status" value="1"/>
</dbReference>
<name>A0A9W6UI34_9ACTN</name>
<evidence type="ECO:0000259" key="2">
    <source>
        <dbReference type="Pfam" id="PF01557"/>
    </source>
</evidence>
<dbReference type="GO" id="GO:0018773">
    <property type="term" value="F:acetylpyruvate hydrolase activity"/>
    <property type="evidence" value="ECO:0007669"/>
    <property type="project" value="TreeGrafter"/>
</dbReference>
<reference evidence="4" key="1">
    <citation type="submission" date="2023-02" db="EMBL/GenBank/DDBJ databases">
        <title>Nocardiopsis ansamitocini NBRC 112285.</title>
        <authorList>
            <person name="Ichikawa N."/>
            <person name="Sato H."/>
            <person name="Tonouchi N."/>
        </authorList>
    </citation>
    <scope>NUCLEOTIDE SEQUENCE</scope>
    <source>
        <strain evidence="4">NBRC 112285</strain>
    </source>
</reference>
<dbReference type="SUPFAM" id="SSF56529">
    <property type="entry name" value="FAH"/>
    <property type="match status" value="1"/>
</dbReference>
<dbReference type="InterPro" id="IPR011234">
    <property type="entry name" value="Fumarylacetoacetase-like_C"/>
</dbReference>
<comment type="caution">
    <text evidence="4">The sequence shown here is derived from an EMBL/GenBank/DDBJ whole genome shotgun (WGS) entry which is preliminary data.</text>
</comment>
<dbReference type="AlphaFoldDB" id="A0A9W6UI34"/>
<dbReference type="Proteomes" id="UP001165092">
    <property type="component" value="Unassembled WGS sequence"/>
</dbReference>
<dbReference type="Pfam" id="PF01557">
    <property type="entry name" value="FAA_hydrolase"/>
    <property type="match status" value="1"/>
</dbReference>
<evidence type="ECO:0000313" key="5">
    <source>
        <dbReference type="Proteomes" id="UP001165092"/>
    </source>
</evidence>
<keyword evidence="4" id="KW-0413">Isomerase</keyword>
<keyword evidence="1" id="KW-0479">Metal-binding</keyword>
<dbReference type="Pfam" id="PF10370">
    <property type="entry name" value="Rv2993c-like_N"/>
    <property type="match status" value="1"/>
</dbReference>
<gene>
    <name evidence="4" type="ORF">Nans01_09910</name>
</gene>
<dbReference type="FunFam" id="3.90.850.10:FF:000002">
    <property type="entry name" value="2-hydroxyhepta-2,4-diene-1,7-dioate isomerase"/>
    <property type="match status" value="1"/>
</dbReference>
<sequence length="293" mass="31307">MGPVAVTRIDSLDGASSQLDKGEAAVRIARFSTVDDQGEVAFGLVDTDADGNRLVSRIAGHPLLGPIKLTGEPLKLEDVRLLSPILPSKVVCIGKNYADHVAEMKDVTGETTDEPVVFLKPSTAVAGPGDPVFYPAVAKRVDYEGELAIVIGRVCREVPRERAKDVVFGYTIGNDITARDLQKTDKQWTRAKGFDSFCPLGPWIETGLSVEEAGNLRITTTVDGEVRQDGSTTQLIHDIPAIIAYVSSFMTLLPGDVILTGTPAGVGPVEAGQRMTVAVERIGELTNPVVTRD</sequence>
<dbReference type="Gene3D" id="3.90.850.10">
    <property type="entry name" value="Fumarylacetoacetase-like, C-terminal domain"/>
    <property type="match status" value="1"/>
</dbReference>
<feature type="domain" description="Rv2993c-like N-terminal" evidence="3">
    <location>
        <begin position="27"/>
        <end position="84"/>
    </location>
</feature>
<accession>A0A9W6UI34</accession>
<proteinExistence type="predicted"/>
<evidence type="ECO:0000259" key="3">
    <source>
        <dbReference type="Pfam" id="PF10370"/>
    </source>
</evidence>
<evidence type="ECO:0000256" key="1">
    <source>
        <dbReference type="ARBA" id="ARBA00022723"/>
    </source>
</evidence>
<dbReference type="InterPro" id="IPR018833">
    <property type="entry name" value="Rv2993c-like_N"/>
</dbReference>
<evidence type="ECO:0000313" key="4">
    <source>
        <dbReference type="EMBL" id="GLU46640.1"/>
    </source>
</evidence>
<dbReference type="PANTHER" id="PTHR11820">
    <property type="entry name" value="ACYLPYRUVASE"/>
    <property type="match status" value="1"/>
</dbReference>
<dbReference type="PANTHER" id="PTHR11820:SF7">
    <property type="entry name" value="ACYLPYRUVASE FAHD1, MITOCHONDRIAL"/>
    <property type="match status" value="1"/>
</dbReference>
<dbReference type="InterPro" id="IPR036663">
    <property type="entry name" value="Fumarylacetoacetase_C_sf"/>
</dbReference>
<dbReference type="GO" id="GO:0016853">
    <property type="term" value="F:isomerase activity"/>
    <property type="evidence" value="ECO:0007669"/>
    <property type="project" value="UniProtKB-KW"/>
</dbReference>
<feature type="domain" description="Fumarylacetoacetase-like C-terminal" evidence="2">
    <location>
        <begin position="89"/>
        <end position="290"/>
    </location>
</feature>
<dbReference type="GO" id="GO:0019752">
    <property type="term" value="P:carboxylic acid metabolic process"/>
    <property type="evidence" value="ECO:0007669"/>
    <property type="project" value="UniProtKB-ARBA"/>
</dbReference>
<protein>
    <submittedName>
        <fullName evidence="4">2-hydroxyhepta-2,4-diene-1,7-dioate isomerase</fullName>
    </submittedName>
</protein>